<evidence type="ECO:0000259" key="1">
    <source>
        <dbReference type="Pfam" id="PF13460"/>
    </source>
</evidence>
<proteinExistence type="predicted"/>
<dbReference type="Proteomes" id="UP000092498">
    <property type="component" value="Chromosome"/>
</dbReference>
<dbReference type="Pfam" id="PF13460">
    <property type="entry name" value="NAD_binding_10"/>
    <property type="match status" value="1"/>
</dbReference>
<dbReference type="PANTHER" id="PTHR43355:SF7">
    <property type="entry name" value="NAD(P)-BINDING DOMAIN-CONTAINING PROTEIN"/>
    <property type="match status" value="1"/>
</dbReference>
<dbReference type="Gene3D" id="3.40.50.720">
    <property type="entry name" value="NAD(P)-binding Rossmann-like Domain"/>
    <property type="match status" value="1"/>
</dbReference>
<organism evidence="2 3">
    <name type="scientific">Candidatus Viadribacter manganicus</name>
    <dbReference type="NCBI Taxonomy" id="1759059"/>
    <lineage>
        <taxon>Bacteria</taxon>
        <taxon>Pseudomonadati</taxon>
        <taxon>Pseudomonadota</taxon>
        <taxon>Alphaproteobacteria</taxon>
        <taxon>Hyphomonadales</taxon>
        <taxon>Hyphomonadaceae</taxon>
        <taxon>Candidatus Viadribacter</taxon>
    </lineage>
</organism>
<evidence type="ECO:0000313" key="2">
    <source>
        <dbReference type="EMBL" id="ANP45665.1"/>
    </source>
</evidence>
<dbReference type="InterPro" id="IPR051606">
    <property type="entry name" value="Polyketide_Oxido-like"/>
</dbReference>
<name>A0A1B1AGK0_9PROT</name>
<dbReference type="InterPro" id="IPR036291">
    <property type="entry name" value="NAD(P)-bd_dom_sf"/>
</dbReference>
<feature type="domain" description="NAD(P)-binding" evidence="1">
    <location>
        <begin position="17"/>
        <end position="170"/>
    </location>
</feature>
<dbReference type="InterPro" id="IPR016040">
    <property type="entry name" value="NAD(P)-bd_dom"/>
</dbReference>
<sequence length="250" mass="27241">MNLGDDTGQNMRLCLLGATGNSGRRVLSLALARGHQVTALVRRPGALAEAPNLTSQILDYENDEALCAALADHDVIINCAGYVTEGERFTSLVGRIIKAADKAQGPRGRFWLFGGAALLNVPGSNLIGLDLPGVPKFYEAHQTNYNAVRATHLDWSMLCPGPMIDAPDGQGTPGLIVSADQWPLPRPAFSRFLPRVATSLAFKQRLPELTIYYEDAAKIILDHLERNGRFARKRVGVALPKGERRFKATR</sequence>
<gene>
    <name evidence="2" type="ORF">ATE48_06885</name>
</gene>
<dbReference type="PANTHER" id="PTHR43355">
    <property type="entry name" value="FLAVIN REDUCTASE (NADPH)"/>
    <property type="match status" value="1"/>
</dbReference>
<dbReference type="SUPFAM" id="SSF51735">
    <property type="entry name" value="NAD(P)-binding Rossmann-fold domains"/>
    <property type="match status" value="1"/>
</dbReference>
<evidence type="ECO:0000313" key="3">
    <source>
        <dbReference type="Proteomes" id="UP000092498"/>
    </source>
</evidence>
<reference evidence="2 3" key="1">
    <citation type="submission" date="2015-11" db="EMBL/GenBank/DDBJ databases">
        <title>Whole-Genome Sequence of Candidatus Oderbacter manganicum from the National Park Lower Oder Valley, Germany.</title>
        <authorList>
            <person name="Braun B."/>
            <person name="Liere K."/>
            <person name="Szewzyk U."/>
        </authorList>
    </citation>
    <scope>NUCLEOTIDE SEQUENCE [LARGE SCALE GENOMIC DNA]</scope>
    <source>
        <strain evidence="2 3">OTSz_A_272</strain>
    </source>
</reference>
<dbReference type="GO" id="GO:0016646">
    <property type="term" value="F:oxidoreductase activity, acting on the CH-NH group of donors, NAD or NADP as acceptor"/>
    <property type="evidence" value="ECO:0007669"/>
    <property type="project" value="TreeGrafter"/>
</dbReference>
<dbReference type="KEGG" id="cbot:ATE48_06885"/>
<dbReference type="InParanoid" id="A0A1B1AGK0"/>
<dbReference type="AlphaFoldDB" id="A0A1B1AGK0"/>
<dbReference type="EMBL" id="CP013244">
    <property type="protein sequence ID" value="ANP45665.1"/>
    <property type="molecule type" value="Genomic_DNA"/>
</dbReference>
<keyword evidence="3" id="KW-1185">Reference proteome</keyword>
<protein>
    <recommendedName>
        <fullName evidence="1">NAD(P)-binding domain-containing protein</fullName>
    </recommendedName>
</protein>
<accession>A0A1B1AGK0</accession>
<dbReference type="STRING" id="1759059.ATE48_06885"/>